<dbReference type="InterPro" id="IPR036188">
    <property type="entry name" value="FAD/NAD-bd_sf"/>
</dbReference>
<comment type="function">
    <text evidence="1">Probable oxidoreductase that may play a role as regulator of mitochondrial function.</text>
</comment>
<feature type="domain" description="Amine oxidase" evidence="4">
    <location>
        <begin position="20"/>
        <end position="390"/>
    </location>
</feature>
<dbReference type="Pfam" id="PF01593">
    <property type="entry name" value="Amino_oxidase"/>
    <property type="match status" value="1"/>
</dbReference>
<dbReference type="InterPro" id="IPR002937">
    <property type="entry name" value="Amino_oxidase"/>
</dbReference>
<dbReference type="Gene3D" id="3.50.50.60">
    <property type="entry name" value="FAD/NAD(P)-binding domain"/>
    <property type="match status" value="2"/>
</dbReference>
<organism evidence="5 6">
    <name type="scientific">Lutimaribacter marinistellae</name>
    <dbReference type="NCBI Taxonomy" id="1820329"/>
    <lineage>
        <taxon>Bacteria</taxon>
        <taxon>Pseudomonadati</taxon>
        <taxon>Pseudomonadota</taxon>
        <taxon>Alphaproteobacteria</taxon>
        <taxon>Rhodobacterales</taxon>
        <taxon>Roseobacteraceae</taxon>
        <taxon>Lutimaribacter</taxon>
    </lineage>
</organism>
<evidence type="ECO:0000313" key="6">
    <source>
        <dbReference type="Proteomes" id="UP001595629"/>
    </source>
</evidence>
<evidence type="ECO:0000256" key="1">
    <source>
        <dbReference type="ARBA" id="ARBA00037217"/>
    </source>
</evidence>
<evidence type="ECO:0000259" key="4">
    <source>
        <dbReference type="Pfam" id="PF01593"/>
    </source>
</evidence>
<gene>
    <name evidence="5" type="ORF">ACFORG_02600</name>
</gene>
<comment type="caution">
    <text evidence="5">The sequence shown here is derived from an EMBL/GenBank/DDBJ whole genome shotgun (WGS) entry which is preliminary data.</text>
</comment>
<dbReference type="Proteomes" id="UP001595629">
    <property type="component" value="Unassembled WGS sequence"/>
</dbReference>
<dbReference type="EMBL" id="JBHRXI010000001">
    <property type="protein sequence ID" value="MFC3612637.1"/>
    <property type="molecule type" value="Genomic_DNA"/>
</dbReference>
<keyword evidence="6" id="KW-1185">Reference proteome</keyword>
<dbReference type="PANTHER" id="PTHR10668">
    <property type="entry name" value="PHYTOENE DEHYDROGENASE"/>
    <property type="match status" value="1"/>
</dbReference>
<comment type="subunit">
    <text evidence="2">Interacts with COX5B; this interaction may contribute to localize PYROXD2 to the inner face of the inner mitochondrial membrane.</text>
</comment>
<sequence>MSGPVTNPDVAIIGSGINALAAGAMLAKSGKRVAVFEREEVAGGCMRTETLAEGVTYDPLATTFVLWVTGAAHGALADDLARHGVEFCATDTPTGVLLPDGRALTYTIDRTRNIAAFDAAHDGDGKRLAADLDAFAGNADLLFGLMGGDPWSRPTAKMLGREAWKRGTHGLASTLGGALSSMRGWVETSFSSDLSRAIWAPWCLHAGLGPEAAFSGQMGQVIGFALEAAGAPIIKGGSANMVRGLVAIIEENGGIVRTGANVDEIMVSNRRAVGLRLSDGNTITARTILASTTPHQLYGDLAPQPEHADDLRRYRYGKGNFQLHYLLDGPVGWKTEGLDKVQLLHLTPGLDGVSKAGNEAERGLLPEVPTICVGQPCAADPTRAPDGKTVLWLQMPEAPREVKGDAAGQIETPADGTWTEALRDAFADRIEGVLSDHISNFKSRVVTRRALSPADLERYNVNLVGGDPYGGACTLDQFFLFRPFPTSKRHETGIKGLHHIGASTHPGPGLSGGSGYLVAKELGA</sequence>
<evidence type="ECO:0000256" key="3">
    <source>
        <dbReference type="ARBA" id="ARBA00040298"/>
    </source>
</evidence>
<evidence type="ECO:0000256" key="2">
    <source>
        <dbReference type="ARBA" id="ARBA00038825"/>
    </source>
</evidence>
<dbReference type="SUPFAM" id="SSF51905">
    <property type="entry name" value="FAD/NAD(P)-binding domain"/>
    <property type="match status" value="1"/>
</dbReference>
<dbReference type="PANTHER" id="PTHR10668:SF105">
    <property type="entry name" value="DEHYDROGENASE-RELATED"/>
    <property type="match status" value="1"/>
</dbReference>
<reference evidence="6" key="1">
    <citation type="journal article" date="2019" name="Int. J. Syst. Evol. Microbiol.">
        <title>The Global Catalogue of Microorganisms (GCM) 10K type strain sequencing project: providing services to taxonomists for standard genome sequencing and annotation.</title>
        <authorList>
            <consortium name="The Broad Institute Genomics Platform"/>
            <consortium name="The Broad Institute Genome Sequencing Center for Infectious Disease"/>
            <person name="Wu L."/>
            <person name="Ma J."/>
        </authorList>
    </citation>
    <scope>NUCLEOTIDE SEQUENCE [LARGE SCALE GENOMIC DNA]</scope>
    <source>
        <strain evidence="6">KCTC 42911</strain>
    </source>
</reference>
<dbReference type="RefSeq" id="WP_386733811.1">
    <property type="nucleotide sequence ID" value="NZ_JBHRXI010000001.1"/>
</dbReference>
<proteinExistence type="predicted"/>
<protein>
    <recommendedName>
        <fullName evidence="3">Pyridine nucleotide-disulfide oxidoreductase domain-containing protein 2</fullName>
    </recommendedName>
</protein>
<name>A0ABV7TAP3_9RHOB</name>
<accession>A0ABV7TAP3</accession>
<evidence type="ECO:0000313" key="5">
    <source>
        <dbReference type="EMBL" id="MFC3612637.1"/>
    </source>
</evidence>